<evidence type="ECO:0000313" key="9">
    <source>
        <dbReference type="EMBL" id="KAK9717265.1"/>
    </source>
</evidence>
<dbReference type="SMART" id="SM00360">
    <property type="entry name" value="RRM"/>
    <property type="match status" value="1"/>
</dbReference>
<sequence length="190" mass="21436">MTDNNLEIELNPGADDFVDEDMQVDDAHKDASGAIKRKGRGFKQDREEKARNDGLYSNENFETFNDDSESATGKAQRSVEGWIVLVTGVHEEATEEDVNDKFADFGEIKNIHLNLDRRTGFVKGYALIEYETYKEAKAAIDESNGTKLLDQEISCDFAFVRGSPEERRGRGGGDRRRRRSGRSASPSRRH</sequence>
<keyword evidence="4 6" id="KW-0694">RNA-binding</keyword>
<dbReference type="SUPFAM" id="SSF54928">
    <property type="entry name" value="RNA-binding domain, RBD"/>
    <property type="match status" value="1"/>
</dbReference>
<dbReference type="PROSITE" id="PS50102">
    <property type="entry name" value="RRM"/>
    <property type="match status" value="1"/>
</dbReference>
<dbReference type="Gene3D" id="3.30.70.330">
    <property type="match status" value="1"/>
</dbReference>
<accession>A0ABR2W1U8</accession>
<dbReference type="EMBL" id="JASJQH010007152">
    <property type="protein sequence ID" value="KAK9717265.1"/>
    <property type="molecule type" value="Genomic_DNA"/>
</dbReference>
<feature type="region of interest" description="Disordered" evidence="7">
    <location>
        <begin position="163"/>
        <end position="190"/>
    </location>
</feature>
<evidence type="ECO:0000256" key="1">
    <source>
        <dbReference type="ARBA" id="ARBA00004123"/>
    </source>
</evidence>
<keyword evidence="5" id="KW-0539">Nucleus</keyword>
<evidence type="ECO:0000256" key="6">
    <source>
        <dbReference type="PROSITE-ProRule" id="PRU00176"/>
    </source>
</evidence>
<dbReference type="Pfam" id="PF00076">
    <property type="entry name" value="RRM_1"/>
    <property type="match status" value="1"/>
</dbReference>
<name>A0ABR2W1U8_9FUNG</name>
<evidence type="ECO:0000256" key="7">
    <source>
        <dbReference type="SAM" id="MobiDB-lite"/>
    </source>
</evidence>
<dbReference type="CDD" id="cd12324">
    <property type="entry name" value="RRM_RBM8"/>
    <property type="match status" value="1"/>
</dbReference>
<evidence type="ECO:0000259" key="8">
    <source>
        <dbReference type="PROSITE" id="PS50102"/>
    </source>
</evidence>
<dbReference type="InterPro" id="IPR035979">
    <property type="entry name" value="RBD_domain_sf"/>
</dbReference>
<comment type="caution">
    <text evidence="9">The sequence shown here is derived from an EMBL/GenBank/DDBJ whole genome shotgun (WGS) entry which is preliminary data.</text>
</comment>
<evidence type="ECO:0000256" key="2">
    <source>
        <dbReference type="ARBA" id="ARBA00004496"/>
    </source>
</evidence>
<proteinExistence type="predicted"/>
<comment type="subcellular location">
    <subcellularLocation>
        <location evidence="2">Cytoplasm</location>
    </subcellularLocation>
    <subcellularLocation>
        <location evidence="1">Nucleus</location>
    </subcellularLocation>
</comment>
<evidence type="ECO:0000256" key="4">
    <source>
        <dbReference type="ARBA" id="ARBA00022884"/>
    </source>
</evidence>
<keyword evidence="10" id="KW-1185">Reference proteome</keyword>
<dbReference type="InterPro" id="IPR012677">
    <property type="entry name" value="Nucleotide-bd_a/b_plait_sf"/>
</dbReference>
<feature type="compositionally biased region" description="Basic and acidic residues" evidence="7">
    <location>
        <begin position="42"/>
        <end position="52"/>
    </location>
</feature>
<dbReference type="PRINTS" id="PR01738">
    <property type="entry name" value="RNABINDINGM8"/>
</dbReference>
<dbReference type="PANTHER" id="PTHR45894">
    <property type="entry name" value="RNA-BINDING PROTEIN 8A"/>
    <property type="match status" value="1"/>
</dbReference>
<evidence type="ECO:0000256" key="5">
    <source>
        <dbReference type="ARBA" id="ARBA00023242"/>
    </source>
</evidence>
<evidence type="ECO:0000313" key="10">
    <source>
        <dbReference type="Proteomes" id="UP001479436"/>
    </source>
</evidence>
<feature type="domain" description="RRM" evidence="8">
    <location>
        <begin position="82"/>
        <end position="160"/>
    </location>
</feature>
<dbReference type="InterPro" id="IPR033744">
    <property type="entry name" value="RRM_RBM8"/>
</dbReference>
<organism evidence="9 10">
    <name type="scientific">Basidiobolus ranarum</name>
    <dbReference type="NCBI Taxonomy" id="34480"/>
    <lineage>
        <taxon>Eukaryota</taxon>
        <taxon>Fungi</taxon>
        <taxon>Fungi incertae sedis</taxon>
        <taxon>Zoopagomycota</taxon>
        <taxon>Entomophthoromycotina</taxon>
        <taxon>Basidiobolomycetes</taxon>
        <taxon>Basidiobolales</taxon>
        <taxon>Basidiobolaceae</taxon>
        <taxon>Basidiobolus</taxon>
    </lineage>
</organism>
<feature type="compositionally biased region" description="Basic residues" evidence="7">
    <location>
        <begin position="175"/>
        <end position="190"/>
    </location>
</feature>
<feature type="region of interest" description="Disordered" evidence="7">
    <location>
        <begin position="24"/>
        <end position="72"/>
    </location>
</feature>
<reference evidence="9 10" key="1">
    <citation type="submission" date="2023-04" db="EMBL/GenBank/DDBJ databases">
        <title>Genome of Basidiobolus ranarum AG-B5.</title>
        <authorList>
            <person name="Stajich J.E."/>
            <person name="Carter-House D."/>
            <person name="Gryganskyi A."/>
        </authorList>
    </citation>
    <scope>NUCLEOTIDE SEQUENCE [LARGE SCALE GENOMIC DNA]</scope>
    <source>
        <strain evidence="9 10">AG-B5</strain>
    </source>
</reference>
<gene>
    <name evidence="9" type="ORF">K7432_006349</name>
</gene>
<protein>
    <recommendedName>
        <fullName evidence="8">RRM domain-containing protein</fullName>
    </recommendedName>
</protein>
<feature type="compositionally biased region" description="Basic and acidic residues" evidence="7">
    <location>
        <begin position="163"/>
        <end position="174"/>
    </location>
</feature>
<dbReference type="InterPro" id="IPR008111">
    <property type="entry name" value="RNA-bd_8"/>
</dbReference>
<dbReference type="Proteomes" id="UP001479436">
    <property type="component" value="Unassembled WGS sequence"/>
</dbReference>
<dbReference type="InterPro" id="IPR000504">
    <property type="entry name" value="RRM_dom"/>
</dbReference>
<keyword evidence="3" id="KW-0963">Cytoplasm</keyword>
<evidence type="ECO:0000256" key="3">
    <source>
        <dbReference type="ARBA" id="ARBA00022490"/>
    </source>
</evidence>